<evidence type="ECO:0000259" key="6">
    <source>
        <dbReference type="PROSITE" id="PS50600"/>
    </source>
</evidence>
<evidence type="ECO:0000256" key="2">
    <source>
        <dbReference type="ARBA" id="ARBA00022670"/>
    </source>
</evidence>
<dbReference type="OrthoDB" id="6600747at2759"/>
<dbReference type="PANTHER" id="PTHR12606">
    <property type="entry name" value="SENTRIN/SUMO-SPECIFIC PROTEASE"/>
    <property type="match status" value="1"/>
</dbReference>
<dbReference type="Pfam" id="PF02902">
    <property type="entry name" value="Peptidase_C48"/>
    <property type="match status" value="1"/>
</dbReference>
<evidence type="ECO:0000256" key="1">
    <source>
        <dbReference type="ARBA" id="ARBA00005234"/>
    </source>
</evidence>
<dbReference type="GeneID" id="117647749"/>
<protein>
    <submittedName>
        <fullName evidence="9">Ubiquitin-like-specific protease 1A</fullName>
    </submittedName>
</protein>
<dbReference type="SMART" id="SM00595">
    <property type="entry name" value="MADF"/>
    <property type="match status" value="1"/>
</dbReference>
<dbReference type="RefSeq" id="XP_034245537.1">
    <property type="nucleotide sequence ID" value="XM_034389646.1"/>
</dbReference>
<organism evidence="9">
    <name type="scientific">Thrips palmi</name>
    <name type="common">Melon thrips</name>
    <dbReference type="NCBI Taxonomy" id="161013"/>
    <lineage>
        <taxon>Eukaryota</taxon>
        <taxon>Metazoa</taxon>
        <taxon>Ecdysozoa</taxon>
        <taxon>Arthropoda</taxon>
        <taxon>Hexapoda</taxon>
        <taxon>Insecta</taxon>
        <taxon>Pterygota</taxon>
        <taxon>Neoptera</taxon>
        <taxon>Paraneoptera</taxon>
        <taxon>Thysanoptera</taxon>
        <taxon>Terebrantia</taxon>
        <taxon>Thripoidea</taxon>
        <taxon>Thripidae</taxon>
        <taxon>Thrips</taxon>
    </lineage>
</organism>
<reference evidence="9" key="1">
    <citation type="submission" date="2025-08" db="UniProtKB">
        <authorList>
            <consortium name="RefSeq"/>
        </authorList>
    </citation>
    <scope>IDENTIFICATION</scope>
    <source>
        <tissue evidence="9">Total insect</tissue>
    </source>
</reference>
<keyword evidence="3" id="KW-0378">Hydrolase</keyword>
<feature type="region of interest" description="Disordered" evidence="5">
    <location>
        <begin position="120"/>
        <end position="166"/>
    </location>
</feature>
<dbReference type="GO" id="GO:0006508">
    <property type="term" value="P:proteolysis"/>
    <property type="evidence" value="ECO:0007669"/>
    <property type="project" value="UniProtKB-KW"/>
</dbReference>
<feature type="compositionally biased region" description="Polar residues" evidence="5">
    <location>
        <begin position="196"/>
        <end position="207"/>
    </location>
</feature>
<evidence type="ECO:0000313" key="9">
    <source>
        <dbReference type="RefSeq" id="XP_034245537.1"/>
    </source>
</evidence>
<feature type="compositionally biased region" description="Basic and acidic residues" evidence="5">
    <location>
        <begin position="214"/>
        <end position="234"/>
    </location>
</feature>
<dbReference type="PROSITE" id="PS51029">
    <property type="entry name" value="MADF"/>
    <property type="match status" value="1"/>
</dbReference>
<feature type="compositionally biased region" description="Acidic residues" evidence="5">
    <location>
        <begin position="128"/>
        <end position="144"/>
    </location>
</feature>
<dbReference type="GO" id="GO:0016929">
    <property type="term" value="F:deSUMOylase activity"/>
    <property type="evidence" value="ECO:0007669"/>
    <property type="project" value="TreeGrafter"/>
</dbReference>
<dbReference type="Proteomes" id="UP000515158">
    <property type="component" value="Unplaced"/>
</dbReference>
<evidence type="ECO:0000256" key="5">
    <source>
        <dbReference type="SAM" id="MobiDB-lite"/>
    </source>
</evidence>
<evidence type="ECO:0000256" key="4">
    <source>
        <dbReference type="ARBA" id="ARBA00022807"/>
    </source>
</evidence>
<feature type="domain" description="MADF" evidence="7">
    <location>
        <begin position="21"/>
        <end position="115"/>
    </location>
</feature>
<feature type="domain" description="Ubiquitin-like protease family profile" evidence="6">
    <location>
        <begin position="454"/>
        <end position="604"/>
    </location>
</feature>
<dbReference type="InterPro" id="IPR038765">
    <property type="entry name" value="Papain-like_cys_pep_sf"/>
</dbReference>
<dbReference type="AlphaFoldDB" id="A0A6P8ZBS4"/>
<evidence type="ECO:0000313" key="8">
    <source>
        <dbReference type="Proteomes" id="UP000515158"/>
    </source>
</evidence>
<proteinExistence type="inferred from homology"/>
<feature type="region of interest" description="Disordered" evidence="5">
    <location>
        <begin position="196"/>
        <end position="234"/>
    </location>
</feature>
<keyword evidence="8" id="KW-1185">Reference proteome</keyword>
<evidence type="ECO:0000256" key="3">
    <source>
        <dbReference type="ARBA" id="ARBA00022801"/>
    </source>
</evidence>
<gene>
    <name evidence="9" type="primary">LOC117647749</name>
</gene>
<dbReference type="InterPro" id="IPR006578">
    <property type="entry name" value="MADF-dom"/>
</dbReference>
<name>A0A6P8ZBS4_THRPL</name>
<dbReference type="PROSITE" id="PS50600">
    <property type="entry name" value="ULP_PROTEASE"/>
    <property type="match status" value="1"/>
</dbReference>
<evidence type="ECO:0000259" key="7">
    <source>
        <dbReference type="PROSITE" id="PS51029"/>
    </source>
</evidence>
<dbReference type="Gene3D" id="3.40.395.10">
    <property type="entry name" value="Adenoviral Proteinase, Chain A"/>
    <property type="match status" value="1"/>
</dbReference>
<dbReference type="Pfam" id="PF10545">
    <property type="entry name" value="MADF_DNA_bdg"/>
    <property type="match status" value="1"/>
</dbReference>
<dbReference type="KEGG" id="tpal:117647749"/>
<dbReference type="GO" id="GO:0005634">
    <property type="term" value="C:nucleus"/>
    <property type="evidence" value="ECO:0007669"/>
    <property type="project" value="TreeGrafter"/>
</dbReference>
<accession>A0A6P8ZBS4</accession>
<comment type="similarity">
    <text evidence="1">Belongs to the peptidase C48 family.</text>
</comment>
<sequence>MKTRSPSQRKPPKKDFASPRQVAVLVGHHPVLWDPKHPLYRNVTATEAAWQDISKHFKGTLSAENCKIEWQSVRRIRCTYYNTKLKKAASGSQAKRKPREFKYAKETSFLDEINIRKDEQLGNLEHLSEEDDDDDTGGDSDSDNSETGSETDFPVSEDEVGGNHKSAMDFSNEMAELSNDEREKFRFDKLNKAFTGSQSEVGSTQHINEPFRSPLKDVNGRKIERKPPMFEKKPHEIKVKPKASVKENNKTKKQRLKSLKWNYTEGDMFDEDDEVAVDEGCEKPKKRGKSKLQVKMEEQDTKLENRKKLRAEIAQQVREKQIEMETALAKRRKTAPYHEHVPDRKQTYHFKKSVIEQPDSDFLKSLAESIMPKEEEDPLNLFFMSLAARCKNLPELVIDSLVHDFWKQISEARQNVSKKNQDFVYPTLNSEMQQLINASFEIDPNDVIVHFNDLHIRGCDFQTLKPATWLNDMIIDCYMGLVSQTSGQTSGKLTLAVTCHFITSLIAHGIAGHKGTIKSKEEIEVFDFLLVPFCTNSHWTLIIVDVKRRVMTVYDSLEKEHHGVLQLVKLYFSGDWTTVHAEGIPRQNNGYDCGIFICMYAKHFCLGNGFQFGQEAMPHLRSLLAYELLTTKLLPL</sequence>
<keyword evidence="4" id="KW-0788">Thiol protease</keyword>
<dbReference type="InParanoid" id="A0A6P8ZBS4"/>
<keyword evidence="2 9" id="KW-0645">Protease</keyword>
<dbReference type="PANTHER" id="PTHR12606:SF141">
    <property type="entry name" value="GH15225P-RELATED"/>
    <property type="match status" value="1"/>
</dbReference>
<dbReference type="SUPFAM" id="SSF54001">
    <property type="entry name" value="Cysteine proteinases"/>
    <property type="match status" value="1"/>
</dbReference>
<dbReference type="InterPro" id="IPR003653">
    <property type="entry name" value="Peptidase_C48_C"/>
</dbReference>
<dbReference type="GO" id="GO:0016926">
    <property type="term" value="P:protein desumoylation"/>
    <property type="evidence" value="ECO:0007669"/>
    <property type="project" value="TreeGrafter"/>
</dbReference>